<dbReference type="Pfam" id="PF04972">
    <property type="entry name" value="BON"/>
    <property type="match status" value="1"/>
</dbReference>
<evidence type="ECO:0000256" key="4">
    <source>
        <dbReference type="SAM" id="MobiDB-lite"/>
    </source>
</evidence>
<feature type="domain" description="LysM" evidence="5">
    <location>
        <begin position="131"/>
        <end position="180"/>
    </location>
</feature>
<comment type="subcellular location">
    <subcellularLocation>
        <location evidence="1">Cytoplasm</location>
    </subcellularLocation>
</comment>
<dbReference type="SMART" id="SM00257">
    <property type="entry name" value="LysM"/>
    <property type="match status" value="1"/>
</dbReference>
<dbReference type="Gene3D" id="3.10.350.10">
    <property type="entry name" value="LysM domain"/>
    <property type="match status" value="1"/>
</dbReference>
<dbReference type="PROSITE" id="PS51782">
    <property type="entry name" value="LYSM"/>
    <property type="match status" value="1"/>
</dbReference>
<dbReference type="InterPro" id="IPR007055">
    <property type="entry name" value="BON_dom"/>
</dbReference>
<sequence>MGIFNFTKGIGEKLTGHKQQPAPAANPNTTHQAAPSAAPAAPHQATPRPAAPAEPNPQVIANLLLNRINGLGLGIDGLKVHYEGNTDTAEISGTAKTQADREKVILAAGNVDHVAKVVDHILVSTPAPESKFYTVKSGDTLSKISQQVYGDSGKYQKIFEANQPLLSSPDKIYPGQVLRIPA</sequence>
<dbReference type="PANTHER" id="PTHR34700">
    <property type="entry name" value="POTASSIUM BINDING PROTEIN KBP"/>
    <property type="match status" value="1"/>
</dbReference>
<proteinExistence type="predicted"/>
<evidence type="ECO:0000256" key="1">
    <source>
        <dbReference type="ARBA" id="ARBA00004496"/>
    </source>
</evidence>
<dbReference type="InterPro" id="IPR036779">
    <property type="entry name" value="LysM_dom_sf"/>
</dbReference>
<dbReference type="CDD" id="cd00118">
    <property type="entry name" value="LysM"/>
    <property type="match status" value="1"/>
</dbReference>
<feature type="compositionally biased region" description="Low complexity" evidence="4">
    <location>
        <begin position="33"/>
        <end position="48"/>
    </location>
</feature>
<dbReference type="FunFam" id="3.10.350.10:FF:000001">
    <property type="entry name" value="Peptidoglycan-binding protein LysM"/>
    <property type="match status" value="1"/>
</dbReference>
<dbReference type="GO" id="GO:0005737">
    <property type="term" value="C:cytoplasm"/>
    <property type="evidence" value="ECO:0007669"/>
    <property type="project" value="UniProtKB-SubCell"/>
</dbReference>
<keyword evidence="2" id="KW-0963">Cytoplasm</keyword>
<dbReference type="SUPFAM" id="SSF54106">
    <property type="entry name" value="LysM domain"/>
    <property type="match status" value="1"/>
</dbReference>
<dbReference type="InterPro" id="IPR018392">
    <property type="entry name" value="LysM"/>
</dbReference>
<gene>
    <name evidence="6" type="primary">lysM</name>
    <name evidence="6" type="ORF">E2B99_04800</name>
</gene>
<evidence type="ECO:0000259" key="5">
    <source>
        <dbReference type="PROSITE" id="PS51782"/>
    </source>
</evidence>
<dbReference type="NCBIfam" id="NF008399">
    <property type="entry name" value="PRK11198.1"/>
    <property type="match status" value="1"/>
</dbReference>
<protein>
    <recommendedName>
        <fullName evidence="3">Potassium binding protein Kbp</fullName>
    </recommendedName>
</protein>
<dbReference type="Proteomes" id="UP000297834">
    <property type="component" value="Unassembled WGS sequence"/>
</dbReference>
<dbReference type="RefSeq" id="WP_134243821.1">
    <property type="nucleotide sequence ID" value="NZ_SNTY01000014.1"/>
</dbReference>
<name>A0A4Y7XDU8_9GAMM</name>
<dbReference type="InterPro" id="IPR052196">
    <property type="entry name" value="Bact_Kbp"/>
</dbReference>
<feature type="region of interest" description="Disordered" evidence="4">
    <location>
        <begin position="14"/>
        <end position="55"/>
    </location>
</feature>
<evidence type="ECO:0000313" key="6">
    <source>
        <dbReference type="EMBL" id="TEU29378.1"/>
    </source>
</evidence>
<evidence type="ECO:0000256" key="3">
    <source>
        <dbReference type="ARBA" id="ARBA00072219"/>
    </source>
</evidence>
<dbReference type="OrthoDB" id="370541at2"/>
<evidence type="ECO:0000313" key="7">
    <source>
        <dbReference type="Proteomes" id="UP000297834"/>
    </source>
</evidence>
<dbReference type="AlphaFoldDB" id="A0A4Y7XDU8"/>
<evidence type="ECO:0000256" key="2">
    <source>
        <dbReference type="ARBA" id="ARBA00022490"/>
    </source>
</evidence>
<keyword evidence="7" id="KW-1185">Reference proteome</keyword>
<comment type="caution">
    <text evidence="6">The sequence shown here is derived from an EMBL/GenBank/DDBJ whole genome shotgun (WGS) entry which is preliminary data.</text>
</comment>
<reference evidence="6 7" key="1">
    <citation type="submission" date="2019-03" db="EMBL/GenBank/DDBJ databases">
        <title>Alkanindiges illinoisensis: a potential pathogenic isolated from ascites of a gastric cancer patient with abdominal metastasis.</title>
        <authorList>
            <person name="Hu X."/>
            <person name="Yang B."/>
            <person name="Yan X."/>
            <person name="Lin L."/>
            <person name="Zhao H."/>
            <person name="Zhou F."/>
            <person name="Su B."/>
            <person name="Chen J."/>
            <person name="Rui Y."/>
            <person name="Wang Q."/>
            <person name="Zheng L."/>
        </authorList>
    </citation>
    <scope>NUCLEOTIDE SEQUENCE [LARGE SCALE GENOMIC DNA]</scope>
    <source>
        <strain evidence="6 7">NFYY 23406</strain>
    </source>
</reference>
<dbReference type="EMBL" id="SNTY01000014">
    <property type="protein sequence ID" value="TEU29378.1"/>
    <property type="molecule type" value="Genomic_DNA"/>
</dbReference>
<organism evidence="6 7">
    <name type="scientific">Alkanindiges illinoisensis</name>
    <dbReference type="NCBI Taxonomy" id="197183"/>
    <lineage>
        <taxon>Bacteria</taxon>
        <taxon>Pseudomonadati</taxon>
        <taxon>Pseudomonadota</taxon>
        <taxon>Gammaproteobacteria</taxon>
        <taxon>Moraxellales</taxon>
        <taxon>Moraxellaceae</taxon>
        <taxon>Alkanindiges</taxon>
    </lineage>
</organism>
<dbReference type="PANTHER" id="PTHR34700:SF8">
    <property type="entry name" value="POTASSIUM BINDING PROTEIN KBP"/>
    <property type="match status" value="1"/>
</dbReference>
<dbReference type="STRING" id="1120977.GCA_000619845_03000"/>
<dbReference type="Pfam" id="PF01476">
    <property type="entry name" value="LysM"/>
    <property type="match status" value="1"/>
</dbReference>
<accession>A0A4Y7XDU8</accession>